<dbReference type="HOGENOM" id="CLU_487097_0_0_11"/>
<feature type="compositionally biased region" description="Basic and acidic residues" evidence="2">
    <location>
        <begin position="1"/>
        <end position="25"/>
    </location>
</feature>
<evidence type="ECO:0000256" key="1">
    <source>
        <dbReference type="SAM" id="Coils"/>
    </source>
</evidence>
<sequence length="560" mass="58633">PGTDTKPGDTHKPDTHPGTEVKPGTEETPSIGSQPDVGTKPDPKARIEAEARLKAAQQVKSEAESALKASQVISAGADQVLTKARADLEAAQAKLGAAQEELGGAKARLAAAHSSIPTDAVARAEKAAKDATERLNAARAKAEAAQAVATTAAANTATAQDAYTSALKALKDAEAASAEAKRFDWEKMSEAQRLDYVNHRVAEMTNEYRSQGGLEKLPMVKRYNALMTEFANWVAEDPKDAQGNDRRLNHIPTVDENIPGATREDKERFLITRTLGDDQIYAAAENMSYRSGYGVDSQETADALAKSIFTGLTNSKGHNRNFLNPSINAAGSGLGYNKATGVFIYIWRGLGFAQPNQPVDVYTVASTKHLAGSDAIAGVSYKDNRYVLAGDYKNNKTSADYQKIKAPLSEGLTGTLATAPTTDGGIDTADAQEKVAAAQAQLDSAKQKEVKAVEAATVANSAVESATTAANSAKADLESKTQQANEAQAALITQAQTAVDAAQSRVTTAQSSVEDAKKALGAAETNKQAADAVVKANTAKLAEAEANVATAEKEVAATTN</sequence>
<dbReference type="AlphaFoldDB" id="K0YXT6"/>
<reference evidence="3 4" key="1">
    <citation type="submission" date="2012-07" db="EMBL/GenBank/DDBJ databases">
        <title>The Genome Sequence of Actinomyces neuii subsp. anitratus BVS029A5.</title>
        <authorList>
            <consortium name="The Broad Institute Genome Sequencing Platform"/>
            <person name="Earl A."/>
            <person name="Ward D."/>
            <person name="Feldgarden M."/>
            <person name="Gevers D."/>
            <person name="Saerens B."/>
            <person name="Vaneechoutte M."/>
            <person name="Walker B."/>
            <person name="Young S.K."/>
            <person name="Zeng Q."/>
            <person name="Gargeya S."/>
            <person name="Fitzgerald M."/>
            <person name="Haas B."/>
            <person name="Abouelleil A."/>
            <person name="Alvarado L."/>
            <person name="Arachchi H.M."/>
            <person name="Berlin A."/>
            <person name="Chapman S.B."/>
            <person name="Goldberg J."/>
            <person name="Griggs A."/>
            <person name="Gujja S."/>
            <person name="Hansen M."/>
            <person name="Howarth C."/>
            <person name="Imamovic A."/>
            <person name="Larimer J."/>
            <person name="McCowen C."/>
            <person name="Montmayeur A."/>
            <person name="Murphy C."/>
            <person name="Neiman D."/>
            <person name="Pearson M."/>
            <person name="Priest M."/>
            <person name="Roberts A."/>
            <person name="Saif S."/>
            <person name="Shea T."/>
            <person name="Sisk P."/>
            <person name="Sykes S."/>
            <person name="Wortman J."/>
            <person name="Nusbaum C."/>
            <person name="Birren B."/>
        </authorList>
    </citation>
    <scope>NUCLEOTIDE SEQUENCE [LARGE SCALE GENOMIC DNA]</scope>
    <source>
        <strain evidence="3 4">BVS029A5</strain>
    </source>
</reference>
<organism evidence="3 4">
    <name type="scientific">Winkia neuii BV029A5</name>
    <dbReference type="NCBI Taxonomy" id="888439"/>
    <lineage>
        <taxon>Bacteria</taxon>
        <taxon>Bacillati</taxon>
        <taxon>Actinomycetota</taxon>
        <taxon>Actinomycetes</taxon>
        <taxon>Actinomycetales</taxon>
        <taxon>Actinomycetaceae</taxon>
        <taxon>Winkia</taxon>
    </lineage>
</organism>
<name>K0YXT6_9ACTO</name>
<dbReference type="PANTHER" id="PTHR23159">
    <property type="entry name" value="CENTROSOMAL PROTEIN 2"/>
    <property type="match status" value="1"/>
</dbReference>
<comment type="caution">
    <text evidence="3">The sequence shown here is derived from an EMBL/GenBank/DDBJ whole genome shotgun (WGS) entry which is preliminary data.</text>
</comment>
<dbReference type="EMBL" id="AGWP01000001">
    <property type="protein sequence ID" value="EJZ88478.1"/>
    <property type="molecule type" value="Genomic_DNA"/>
</dbReference>
<evidence type="ECO:0000256" key="2">
    <source>
        <dbReference type="SAM" id="MobiDB-lite"/>
    </source>
</evidence>
<dbReference type="Proteomes" id="UP000006075">
    <property type="component" value="Unassembled WGS sequence"/>
</dbReference>
<keyword evidence="1" id="KW-0175">Coiled coil</keyword>
<protein>
    <submittedName>
        <fullName evidence="3">Uncharacterized protein</fullName>
    </submittedName>
</protein>
<gene>
    <name evidence="3" type="ORF">HMPREF9240_00116</name>
</gene>
<evidence type="ECO:0000313" key="3">
    <source>
        <dbReference type="EMBL" id="EJZ88478.1"/>
    </source>
</evidence>
<keyword evidence="4" id="KW-1185">Reference proteome</keyword>
<evidence type="ECO:0000313" key="4">
    <source>
        <dbReference type="Proteomes" id="UP000006075"/>
    </source>
</evidence>
<dbReference type="InterPro" id="IPR035940">
    <property type="entry name" value="CAP_sf"/>
</dbReference>
<accession>K0YXT6</accession>
<feature type="coiled-coil region" evidence="1">
    <location>
        <begin position="428"/>
        <end position="490"/>
    </location>
</feature>
<feature type="non-terminal residue" evidence="3">
    <location>
        <position position="1"/>
    </location>
</feature>
<proteinExistence type="predicted"/>
<dbReference type="PANTHER" id="PTHR23159:SF66">
    <property type="entry name" value="OS04G0158400 PROTEIN"/>
    <property type="match status" value="1"/>
</dbReference>
<feature type="region of interest" description="Disordered" evidence="2">
    <location>
        <begin position="1"/>
        <end position="47"/>
    </location>
</feature>
<dbReference type="RefSeq" id="WP_004804754.1">
    <property type="nucleotide sequence ID" value="NZ_JH815213.1"/>
</dbReference>
<dbReference type="PATRIC" id="fig|888439.3.peg.120"/>
<dbReference type="Gene3D" id="3.40.33.10">
    <property type="entry name" value="CAP"/>
    <property type="match status" value="1"/>
</dbReference>